<dbReference type="EMBL" id="LJFS01000050">
    <property type="protein sequence ID" value="KPG25857.1"/>
    <property type="molecule type" value="Genomic_DNA"/>
</dbReference>
<organism evidence="1 2">
    <name type="scientific">Mycobacteroides immunogenum</name>
    <dbReference type="NCBI Taxonomy" id="83262"/>
    <lineage>
        <taxon>Bacteria</taxon>
        <taxon>Bacillati</taxon>
        <taxon>Actinomycetota</taxon>
        <taxon>Actinomycetes</taxon>
        <taxon>Mycobacteriales</taxon>
        <taxon>Mycobacteriaceae</taxon>
        <taxon>Mycobacteroides</taxon>
    </lineage>
</organism>
<gene>
    <name evidence="1" type="ORF">AN912_26270</name>
</gene>
<dbReference type="RefSeq" id="WP_054430179.1">
    <property type="nucleotide sequence ID" value="NZ_LJFS01000050.1"/>
</dbReference>
<evidence type="ECO:0000313" key="1">
    <source>
        <dbReference type="EMBL" id="KPG25857.1"/>
    </source>
</evidence>
<evidence type="ECO:0000313" key="2">
    <source>
        <dbReference type="Proteomes" id="UP000037962"/>
    </source>
</evidence>
<name>A0ABR5LK39_9MYCO</name>
<accession>A0ABR5LK39</accession>
<reference evidence="1 2" key="1">
    <citation type="submission" date="2015-09" db="EMBL/GenBank/DDBJ databases">
        <title>Genome Sequences of Mycobacterium immunogenum Isolates, Recuperated from a Chloraminated Drinking Water Distribution System Simulator Subjected to Episodes of Nitrification.</title>
        <authorList>
            <person name="Gomez-Alvarez V."/>
            <person name="Revetta R.P."/>
        </authorList>
    </citation>
    <scope>NUCLEOTIDE SEQUENCE [LARGE SCALE GENOMIC DNA]</scope>
    <source>
        <strain evidence="1 2">H076</strain>
    </source>
</reference>
<protein>
    <submittedName>
        <fullName evidence="1">Uncharacterized protein</fullName>
    </submittedName>
</protein>
<sequence length="127" mass="13765">MTTIESTYVHVRWCACGASVEYTSATTDAARKFGAAHLDCDGEAIITSDRFRTAEMTAYRGSDVVASAYQSIVHDDWHVVTSDGTAGTAADTTVADQAQAEAILRMLLAAHTRGIRHGRWMAQRATR</sequence>
<comment type="caution">
    <text evidence="1">The sequence shown here is derived from an EMBL/GenBank/DDBJ whole genome shotgun (WGS) entry which is preliminary data.</text>
</comment>
<dbReference type="Proteomes" id="UP000037962">
    <property type="component" value="Unassembled WGS sequence"/>
</dbReference>
<keyword evidence="2" id="KW-1185">Reference proteome</keyword>
<proteinExistence type="predicted"/>